<gene>
    <name evidence="3" type="ORF">A3B86_00755</name>
</gene>
<organism evidence="3 4">
    <name type="scientific">Candidatus Yanofskybacteria bacterium RIFCSPHIGHO2_02_FULL_38_22b</name>
    <dbReference type="NCBI Taxonomy" id="1802673"/>
    <lineage>
        <taxon>Bacteria</taxon>
        <taxon>Candidatus Yanofskyibacteriota</taxon>
    </lineage>
</organism>
<feature type="transmembrane region" description="Helical" evidence="1">
    <location>
        <begin position="20"/>
        <end position="41"/>
    </location>
</feature>
<sequence length="416" mass="47493">MNSFLLILDSIKTVFSFLLFFWWIYLPVLLFIVSFSALKIYTNLKYRLSLKWILLEITPPHEVRKSPKAMEQVFAGLHGVYVIPIKWHARLFKGKVPDWYSFEMVGRGGETHFYIRTQEKYRNVVESQIYAQYPESEISEAPDYVNDLPITLPDDKYDLWGAEMILNKPDAFPIRTYPEFEEKGMGPDDPKRVDPLASLSELFSTLHAGEQIWVQILGAPTGDGWIKKGQAEIDKIMGKSTPSLKGNFLSDVIFSIDKAIGGVSGSSSDKKEEKRADLSPGKQEILKAVERSWDKLGYETGIRFLYIGLKDDFHQAHVAGVTGAFRQFSSLNLNGFKHNKLTLTFAKGLFKKSKLYRKKVSIYQAFKERKMPFMKYVLNTEELATIYHFPDVGVKSPLLPRVEAKKGEPPVGLPIM</sequence>
<dbReference type="EMBL" id="MGJN01000004">
    <property type="protein sequence ID" value="OGN07609.1"/>
    <property type="molecule type" value="Genomic_DNA"/>
</dbReference>
<proteinExistence type="predicted"/>
<dbReference type="Pfam" id="PF26449">
    <property type="entry name" value="DUF8128"/>
    <property type="match status" value="1"/>
</dbReference>
<reference evidence="3 4" key="1">
    <citation type="journal article" date="2016" name="Nat. Commun.">
        <title>Thousands of microbial genomes shed light on interconnected biogeochemical processes in an aquifer system.</title>
        <authorList>
            <person name="Anantharaman K."/>
            <person name="Brown C.T."/>
            <person name="Hug L.A."/>
            <person name="Sharon I."/>
            <person name="Castelle C.J."/>
            <person name="Probst A.J."/>
            <person name="Thomas B.C."/>
            <person name="Singh A."/>
            <person name="Wilkins M.J."/>
            <person name="Karaoz U."/>
            <person name="Brodie E.L."/>
            <person name="Williams K.H."/>
            <person name="Hubbard S.S."/>
            <person name="Banfield J.F."/>
        </authorList>
    </citation>
    <scope>NUCLEOTIDE SEQUENCE [LARGE SCALE GENOMIC DNA]</scope>
</reference>
<accession>A0A1F8F5Q7</accession>
<comment type="caution">
    <text evidence="3">The sequence shown here is derived from an EMBL/GenBank/DDBJ whole genome shotgun (WGS) entry which is preliminary data.</text>
</comment>
<name>A0A1F8F5Q7_9BACT</name>
<evidence type="ECO:0000259" key="2">
    <source>
        <dbReference type="Pfam" id="PF26449"/>
    </source>
</evidence>
<evidence type="ECO:0000256" key="1">
    <source>
        <dbReference type="SAM" id="Phobius"/>
    </source>
</evidence>
<dbReference type="InterPro" id="IPR058441">
    <property type="entry name" value="DUF8128"/>
</dbReference>
<dbReference type="Proteomes" id="UP000176834">
    <property type="component" value="Unassembled WGS sequence"/>
</dbReference>
<keyword evidence="1" id="KW-1133">Transmembrane helix</keyword>
<keyword evidence="1" id="KW-0812">Transmembrane</keyword>
<evidence type="ECO:0000313" key="3">
    <source>
        <dbReference type="EMBL" id="OGN07609.1"/>
    </source>
</evidence>
<keyword evidence="1" id="KW-0472">Membrane</keyword>
<evidence type="ECO:0000313" key="4">
    <source>
        <dbReference type="Proteomes" id="UP000176834"/>
    </source>
</evidence>
<protein>
    <recommendedName>
        <fullName evidence="2">DUF8128 domain-containing protein</fullName>
    </recommendedName>
</protein>
<feature type="domain" description="DUF8128" evidence="2">
    <location>
        <begin position="50"/>
        <end position="393"/>
    </location>
</feature>
<dbReference type="AlphaFoldDB" id="A0A1F8F5Q7"/>